<dbReference type="SUPFAM" id="SSF55729">
    <property type="entry name" value="Acyl-CoA N-acyltransferases (Nat)"/>
    <property type="match status" value="1"/>
</dbReference>
<feature type="domain" description="N-acetyltransferase" evidence="3">
    <location>
        <begin position="5"/>
        <end position="154"/>
    </location>
</feature>
<dbReference type="InterPro" id="IPR000182">
    <property type="entry name" value="GNAT_dom"/>
</dbReference>
<dbReference type="RefSeq" id="WP_202854680.1">
    <property type="nucleotide sequence ID" value="NZ_JAEUGD010000004.1"/>
</dbReference>
<evidence type="ECO:0000313" key="4">
    <source>
        <dbReference type="EMBL" id="MBL6445142.1"/>
    </source>
</evidence>
<keyword evidence="5" id="KW-1185">Reference proteome</keyword>
<dbReference type="InterPro" id="IPR016181">
    <property type="entry name" value="Acyl_CoA_acyltransferase"/>
</dbReference>
<reference evidence="4" key="1">
    <citation type="submission" date="2021-01" db="EMBL/GenBank/DDBJ databases">
        <title>Fulvivirga kasyanovii gen. nov., sp nov., a novel member of the phylum Bacteroidetes isolated from seawater in a mussel farm.</title>
        <authorList>
            <person name="Zhao L.-H."/>
            <person name="Wang Z.-J."/>
        </authorList>
    </citation>
    <scope>NUCLEOTIDE SEQUENCE</scope>
    <source>
        <strain evidence="4">29W222</strain>
    </source>
</reference>
<keyword evidence="2" id="KW-0012">Acyltransferase</keyword>
<accession>A0A937KAV8</accession>
<dbReference type="Gene3D" id="3.40.630.30">
    <property type="match status" value="1"/>
</dbReference>
<dbReference type="EMBL" id="JAEUGD010000004">
    <property type="protein sequence ID" value="MBL6445142.1"/>
    <property type="molecule type" value="Genomic_DNA"/>
</dbReference>
<dbReference type="PROSITE" id="PS51186">
    <property type="entry name" value="GNAT"/>
    <property type="match status" value="1"/>
</dbReference>
<name>A0A937KAV8_9BACT</name>
<evidence type="ECO:0000259" key="3">
    <source>
        <dbReference type="PROSITE" id="PS51186"/>
    </source>
</evidence>
<dbReference type="InterPro" id="IPR051016">
    <property type="entry name" value="Diverse_Substrate_AcTransf"/>
</dbReference>
<dbReference type="AlphaFoldDB" id="A0A937KAV8"/>
<comment type="caution">
    <text evidence="4">The sequence shown here is derived from an EMBL/GenBank/DDBJ whole genome shotgun (WGS) entry which is preliminary data.</text>
</comment>
<keyword evidence="1" id="KW-0808">Transferase</keyword>
<evidence type="ECO:0000313" key="5">
    <source>
        <dbReference type="Proteomes" id="UP000614216"/>
    </source>
</evidence>
<sequence>MLNDFTIRGARPEDLGQVIALCYEHAAFEKAEISDQVQWADLSERLFQAKDVHCLVVEREKRVEGFATFMKQFSTWDAAYYIYLDCLYLKESARGHGLGQAVMKSIATLAKAQGCMWVQWQTPDFNKSAIRFYEKLGATSKSKKRFFWSVQAGG</sequence>
<gene>
    <name evidence="4" type="ORF">JMN32_02405</name>
</gene>
<organism evidence="4 5">
    <name type="scientific">Fulvivirga marina</name>
    <dbReference type="NCBI Taxonomy" id="2494733"/>
    <lineage>
        <taxon>Bacteria</taxon>
        <taxon>Pseudomonadati</taxon>
        <taxon>Bacteroidota</taxon>
        <taxon>Cytophagia</taxon>
        <taxon>Cytophagales</taxon>
        <taxon>Fulvivirgaceae</taxon>
        <taxon>Fulvivirga</taxon>
    </lineage>
</organism>
<protein>
    <submittedName>
        <fullName evidence="4">GNAT family N-acetyltransferase</fullName>
    </submittedName>
</protein>
<proteinExistence type="predicted"/>
<dbReference type="PANTHER" id="PTHR10545:SF29">
    <property type="entry name" value="GH14572P-RELATED"/>
    <property type="match status" value="1"/>
</dbReference>
<dbReference type="Proteomes" id="UP000614216">
    <property type="component" value="Unassembled WGS sequence"/>
</dbReference>
<dbReference type="Pfam" id="PF00583">
    <property type="entry name" value="Acetyltransf_1"/>
    <property type="match status" value="1"/>
</dbReference>
<dbReference type="CDD" id="cd04301">
    <property type="entry name" value="NAT_SF"/>
    <property type="match status" value="1"/>
</dbReference>
<evidence type="ECO:0000256" key="2">
    <source>
        <dbReference type="ARBA" id="ARBA00023315"/>
    </source>
</evidence>
<evidence type="ECO:0000256" key="1">
    <source>
        <dbReference type="ARBA" id="ARBA00022679"/>
    </source>
</evidence>
<dbReference type="PANTHER" id="PTHR10545">
    <property type="entry name" value="DIAMINE N-ACETYLTRANSFERASE"/>
    <property type="match status" value="1"/>
</dbReference>
<dbReference type="GO" id="GO:0008080">
    <property type="term" value="F:N-acetyltransferase activity"/>
    <property type="evidence" value="ECO:0007669"/>
    <property type="project" value="UniProtKB-ARBA"/>
</dbReference>